<keyword evidence="4" id="KW-1185">Reference proteome</keyword>
<dbReference type="Pfam" id="PF00535">
    <property type="entry name" value="Glycos_transf_2"/>
    <property type="match status" value="1"/>
</dbReference>
<dbReference type="OrthoDB" id="2676521at2"/>
<evidence type="ECO:0000313" key="4">
    <source>
        <dbReference type="Proteomes" id="UP000295431"/>
    </source>
</evidence>
<dbReference type="Pfam" id="PF22181">
    <property type="entry name" value="TarS_linker"/>
    <property type="match status" value="1"/>
</dbReference>
<evidence type="ECO:0000313" key="3">
    <source>
        <dbReference type="EMBL" id="TDC09778.1"/>
    </source>
</evidence>
<dbReference type="GO" id="GO:0016740">
    <property type="term" value="F:transferase activity"/>
    <property type="evidence" value="ECO:0007669"/>
    <property type="project" value="UniProtKB-KW"/>
</dbReference>
<dbReference type="AlphaFoldDB" id="A0A4R4NK77"/>
<name>A0A4R4NK77_9ACTN</name>
<proteinExistence type="predicted"/>
<dbReference type="PANTHER" id="PTHR43685:SF2">
    <property type="entry name" value="GLYCOSYLTRANSFERASE 2-LIKE DOMAIN-CONTAINING PROTEIN"/>
    <property type="match status" value="1"/>
</dbReference>
<dbReference type="EMBL" id="SMJW01000189">
    <property type="protein sequence ID" value="TDC09778.1"/>
    <property type="molecule type" value="Genomic_DNA"/>
</dbReference>
<accession>A0A4R4NK77</accession>
<dbReference type="InterPro" id="IPR050834">
    <property type="entry name" value="Glycosyltransf_2"/>
</dbReference>
<dbReference type="SUPFAM" id="SSF53448">
    <property type="entry name" value="Nucleotide-diphospho-sugar transferases"/>
    <property type="match status" value="1"/>
</dbReference>
<gene>
    <name evidence="3" type="ORF">E1284_29020</name>
</gene>
<dbReference type="PANTHER" id="PTHR43685">
    <property type="entry name" value="GLYCOSYLTRANSFERASE"/>
    <property type="match status" value="1"/>
</dbReference>
<dbReference type="InterPro" id="IPR001173">
    <property type="entry name" value="Glyco_trans_2-like"/>
</dbReference>
<feature type="domain" description="TarS/TarP linker" evidence="2">
    <location>
        <begin position="228"/>
        <end position="323"/>
    </location>
</feature>
<dbReference type="CDD" id="cd00761">
    <property type="entry name" value="Glyco_tranf_GTA_type"/>
    <property type="match status" value="1"/>
</dbReference>
<keyword evidence="3" id="KW-0808">Transferase</keyword>
<sequence>MPQLLVSVIIPVFNCRDTVSEALDSVFTQTMPAERIETIVVDDGSTDGSAELLDELARAHDRLTVLHQPNSGGAGAPRNRGLERASGKYVFFLDADDRLGPEALERMVAMAERNGTDIVLGKQLGLGGRTTPKVFGENVERTHVLEPGSELFRRMSMAALQLFRRSLIEDAGLRFAEGVLSHEDQLFTAGAHLRARAVSILADYDCYHWMARSDGTSSTQLGGAHASDVYAIIARAMDQAAEYAEPGEIRDRLHRRYLDLEVFGRLERLYLGAPDDERKITYTAGRELLEKWLTPTLLRQLPPLRRVVAHCLLNDLAEELEAVLRFHNATGRPALHLEDGRCFQKYPYFRDEATGIPDDCYEVATTPRMLHRLEPPAWADDALLVSGTVVVRDTDEGTPELHLILEDGEGAGHRVACTNGPAEHTGEGMATSYTATLDPASHDWRDGRWTVSVEVSIGGHLQTVPILKPRDMHVPAVICTRPAGGARLVRVLPVRGKGALALELGGAPTHADFPDAEVGLGSGNRLRVRTGFPAVHGPGPAPAMSVVLRHSRRDDAVIRAALRPDEPARLRAEVSLARARTGRWAAYLEIDGVGGPVRVRFTEESGVPGPVTASWVPPRRVHVRLDDARLTALVTDPVRRRLGGLRRRWSRKS</sequence>
<dbReference type="RefSeq" id="WP_131943336.1">
    <property type="nucleotide sequence ID" value="NZ_BAAAMX010000030.1"/>
</dbReference>
<reference evidence="3 4" key="1">
    <citation type="submission" date="2019-03" db="EMBL/GenBank/DDBJ databases">
        <title>Draft genome sequences of novel Actinobacteria.</title>
        <authorList>
            <person name="Sahin N."/>
            <person name="Ay H."/>
            <person name="Saygin H."/>
        </authorList>
    </citation>
    <scope>NUCLEOTIDE SEQUENCE [LARGE SCALE GENOMIC DNA]</scope>
    <source>
        <strain evidence="3 4">DSM 45347</strain>
    </source>
</reference>
<dbReference type="InterPro" id="IPR054028">
    <property type="entry name" value="TarS/TarP_linker"/>
</dbReference>
<dbReference type="Proteomes" id="UP000295431">
    <property type="component" value="Unassembled WGS sequence"/>
</dbReference>
<protein>
    <submittedName>
        <fullName evidence="3">Glycosyltransferase family 2 protein</fullName>
    </submittedName>
</protein>
<comment type="caution">
    <text evidence="3">The sequence shown here is derived from an EMBL/GenBank/DDBJ whole genome shotgun (WGS) entry which is preliminary data.</text>
</comment>
<dbReference type="Gene3D" id="3.90.550.10">
    <property type="entry name" value="Spore Coat Polysaccharide Biosynthesis Protein SpsA, Chain A"/>
    <property type="match status" value="1"/>
</dbReference>
<evidence type="ECO:0000259" key="2">
    <source>
        <dbReference type="Pfam" id="PF22181"/>
    </source>
</evidence>
<evidence type="ECO:0000259" key="1">
    <source>
        <dbReference type="Pfam" id="PF00535"/>
    </source>
</evidence>
<feature type="domain" description="Glycosyltransferase 2-like" evidence="1">
    <location>
        <begin position="7"/>
        <end position="138"/>
    </location>
</feature>
<organism evidence="3 4">
    <name type="scientific">Actinomadura bangladeshensis</name>
    <dbReference type="NCBI Taxonomy" id="453573"/>
    <lineage>
        <taxon>Bacteria</taxon>
        <taxon>Bacillati</taxon>
        <taxon>Actinomycetota</taxon>
        <taxon>Actinomycetes</taxon>
        <taxon>Streptosporangiales</taxon>
        <taxon>Thermomonosporaceae</taxon>
        <taxon>Actinomadura</taxon>
    </lineage>
</organism>
<dbReference type="InterPro" id="IPR029044">
    <property type="entry name" value="Nucleotide-diphossugar_trans"/>
</dbReference>